<protein>
    <submittedName>
        <fullName evidence="1">Uncharacterized protein</fullName>
    </submittedName>
</protein>
<gene>
    <name evidence="1" type="ORF">METZ01_LOCUS383150</name>
</gene>
<reference evidence="1" key="1">
    <citation type="submission" date="2018-05" db="EMBL/GenBank/DDBJ databases">
        <authorList>
            <person name="Lanie J.A."/>
            <person name="Ng W.-L."/>
            <person name="Kazmierczak K.M."/>
            <person name="Andrzejewski T.M."/>
            <person name="Davidsen T.M."/>
            <person name="Wayne K.J."/>
            <person name="Tettelin H."/>
            <person name="Glass J.I."/>
            <person name="Rusch D."/>
            <person name="Podicherti R."/>
            <person name="Tsui H.-C.T."/>
            <person name="Winkler M.E."/>
        </authorList>
    </citation>
    <scope>NUCLEOTIDE SEQUENCE</scope>
</reference>
<evidence type="ECO:0000313" key="1">
    <source>
        <dbReference type="EMBL" id="SVD30296.1"/>
    </source>
</evidence>
<organism evidence="1">
    <name type="scientific">marine metagenome</name>
    <dbReference type="NCBI Taxonomy" id="408172"/>
    <lineage>
        <taxon>unclassified sequences</taxon>
        <taxon>metagenomes</taxon>
        <taxon>ecological metagenomes</taxon>
    </lineage>
</organism>
<accession>A0A382U7L7</accession>
<feature type="non-terminal residue" evidence="1">
    <location>
        <position position="35"/>
    </location>
</feature>
<name>A0A382U7L7_9ZZZZ</name>
<proteinExistence type="predicted"/>
<dbReference type="EMBL" id="UINC01142139">
    <property type="protein sequence ID" value="SVD30296.1"/>
    <property type="molecule type" value="Genomic_DNA"/>
</dbReference>
<dbReference type="AlphaFoldDB" id="A0A382U7L7"/>
<sequence length="35" mass="4065">MKPDNDCLTQRPDRFVDRHIGPRRADIRAMLEALG</sequence>